<comment type="subunit">
    <text evidence="5 16">Homodimer.</text>
</comment>
<protein>
    <recommendedName>
        <fullName evidence="15 16">Type III pantothenate kinase</fullName>
        <ecNumber evidence="6 16">2.7.1.33</ecNumber>
    </recommendedName>
    <alternativeName>
        <fullName evidence="16">PanK-III</fullName>
    </alternativeName>
    <alternativeName>
        <fullName evidence="16">Pantothenic acid kinase</fullName>
    </alternativeName>
</protein>
<organism evidence="17 19">
    <name type="scientific">Candidatus Chlorohelix allophototropha</name>
    <dbReference type="NCBI Taxonomy" id="3003348"/>
    <lineage>
        <taxon>Bacteria</taxon>
        <taxon>Bacillati</taxon>
        <taxon>Chloroflexota</taxon>
        <taxon>Chloroflexia</taxon>
        <taxon>Candidatus Chloroheliales</taxon>
        <taxon>Candidatus Chloroheliaceae</taxon>
        <taxon>Candidatus Chlorohelix</taxon>
    </lineage>
</organism>
<sequence>MLLAIDVGNTNVVVGVFIGDELKASWRVQTERRRMPDEWGLMFLTLLEHRGINPKEVHSVVISSVVPPLTNALVEMAETYFKDKALVVEPGIKTGVAVRYENPREVGADRIVNAVAAFHYYGGPAVVIDFGTATTFDALSANGEYLGGAIAPGIGIAAEALFQLASRLYRVELIPPANAIGKNTTASMQSGIMYGYIGLVEGLVRRFRTELEELYNPNETRVKVIATGGLAEIVSDGAPGVIDVVDQDLTLQGLRLIHELNN</sequence>
<feature type="binding site" evidence="16">
    <location>
        <begin position="107"/>
        <end position="110"/>
    </location>
    <ligand>
        <name>substrate</name>
    </ligand>
</feature>
<evidence type="ECO:0000256" key="16">
    <source>
        <dbReference type="HAMAP-Rule" id="MF_01274"/>
    </source>
</evidence>
<dbReference type="NCBIfam" id="NF009855">
    <property type="entry name" value="PRK13321.1"/>
    <property type="match status" value="1"/>
</dbReference>
<evidence type="ECO:0000256" key="10">
    <source>
        <dbReference type="ARBA" id="ARBA00022777"/>
    </source>
</evidence>
<evidence type="ECO:0000256" key="9">
    <source>
        <dbReference type="ARBA" id="ARBA00022741"/>
    </source>
</evidence>
<dbReference type="HAMAP" id="MF_01274">
    <property type="entry name" value="Pantothen_kinase_3"/>
    <property type="match status" value="1"/>
</dbReference>
<evidence type="ECO:0000256" key="15">
    <source>
        <dbReference type="ARBA" id="ARBA00040883"/>
    </source>
</evidence>
<dbReference type="NCBIfam" id="NF009848">
    <property type="entry name" value="PRK13318.1-6"/>
    <property type="match status" value="1"/>
</dbReference>
<feature type="binding site" evidence="16">
    <location>
        <position position="100"/>
    </location>
    <ligand>
        <name>substrate</name>
    </ligand>
</feature>
<proteinExistence type="inferred from homology"/>
<comment type="cofactor">
    <cofactor evidence="16">
        <name>NH4(+)</name>
        <dbReference type="ChEBI" id="CHEBI:28938"/>
    </cofactor>
    <cofactor evidence="16">
        <name>K(+)</name>
        <dbReference type="ChEBI" id="CHEBI:29103"/>
    </cofactor>
    <text evidence="16">A monovalent cation. Ammonium or potassium.</text>
</comment>
<dbReference type="EMBL" id="JACATZ010000003">
    <property type="protein sequence ID" value="NWJ47587.1"/>
    <property type="molecule type" value="Genomic_DNA"/>
</dbReference>
<evidence type="ECO:0000256" key="12">
    <source>
        <dbReference type="ARBA" id="ARBA00022958"/>
    </source>
</evidence>
<name>A0A8T7M635_9CHLR</name>
<keyword evidence="12 16" id="KW-0630">Potassium</keyword>
<evidence type="ECO:0000256" key="11">
    <source>
        <dbReference type="ARBA" id="ARBA00022840"/>
    </source>
</evidence>
<feature type="binding site" evidence="16">
    <location>
        <begin position="6"/>
        <end position="13"/>
    </location>
    <ligand>
        <name>ATP</name>
        <dbReference type="ChEBI" id="CHEBI:30616"/>
    </ligand>
</feature>
<evidence type="ECO:0000256" key="1">
    <source>
        <dbReference type="ARBA" id="ARBA00001206"/>
    </source>
</evidence>
<evidence type="ECO:0000256" key="3">
    <source>
        <dbReference type="ARBA" id="ARBA00004496"/>
    </source>
</evidence>
<dbReference type="Proteomes" id="UP000521676">
    <property type="component" value="Unassembled WGS sequence"/>
</dbReference>
<keyword evidence="9 16" id="KW-0547">Nucleotide-binding</keyword>
<dbReference type="CDD" id="cd24015">
    <property type="entry name" value="ASKHA_NBD_PanK-III"/>
    <property type="match status" value="1"/>
</dbReference>
<keyword evidence="10 16" id="KW-0418">Kinase</keyword>
<comment type="subcellular location">
    <subcellularLocation>
        <location evidence="3 16">Cytoplasm</location>
    </subcellularLocation>
</comment>
<keyword evidence="13 16" id="KW-0173">Coenzyme A biosynthesis</keyword>
<dbReference type="Proteomes" id="UP001431572">
    <property type="component" value="Chromosome 2"/>
</dbReference>
<comment type="pathway">
    <text evidence="4 16">Cofactor biosynthesis; coenzyme A biosynthesis; CoA from (R)-pantothenate: step 1/5.</text>
</comment>
<comment type="cofactor">
    <cofactor evidence="2">
        <name>K(+)</name>
        <dbReference type="ChEBI" id="CHEBI:29103"/>
    </cofactor>
</comment>
<evidence type="ECO:0000313" key="18">
    <source>
        <dbReference type="EMBL" id="WJW69499.1"/>
    </source>
</evidence>
<dbReference type="EC" id="2.7.1.33" evidence="6 16"/>
<keyword evidence="7 16" id="KW-0963">Cytoplasm</keyword>
<dbReference type="EMBL" id="CP128400">
    <property type="protein sequence ID" value="WJW69499.1"/>
    <property type="molecule type" value="Genomic_DNA"/>
</dbReference>
<feature type="binding site" evidence="16">
    <location>
        <position position="184"/>
    </location>
    <ligand>
        <name>substrate</name>
    </ligand>
</feature>
<dbReference type="InterPro" id="IPR043129">
    <property type="entry name" value="ATPase_NBD"/>
</dbReference>
<dbReference type="Pfam" id="PF03309">
    <property type="entry name" value="Pan_kinase"/>
    <property type="match status" value="1"/>
</dbReference>
<evidence type="ECO:0000256" key="8">
    <source>
        <dbReference type="ARBA" id="ARBA00022679"/>
    </source>
</evidence>
<dbReference type="GO" id="GO:0046872">
    <property type="term" value="F:metal ion binding"/>
    <property type="evidence" value="ECO:0007669"/>
    <property type="project" value="UniProtKB-KW"/>
</dbReference>
<dbReference type="SUPFAM" id="SSF53067">
    <property type="entry name" value="Actin-like ATPase domain"/>
    <property type="match status" value="2"/>
</dbReference>
<evidence type="ECO:0000256" key="7">
    <source>
        <dbReference type="ARBA" id="ARBA00022490"/>
    </source>
</evidence>
<dbReference type="RefSeq" id="WP_341471380.1">
    <property type="nucleotide sequence ID" value="NZ_CP128400.1"/>
</dbReference>
<accession>A0A8T7M635</accession>
<keyword evidence="11 16" id="KW-0067">ATP-binding</keyword>
<feature type="binding site" evidence="16">
    <location>
        <position position="129"/>
    </location>
    <ligand>
        <name>K(+)</name>
        <dbReference type="ChEBI" id="CHEBI:29103"/>
    </ligand>
</feature>
<dbReference type="GO" id="GO:0005737">
    <property type="term" value="C:cytoplasm"/>
    <property type="evidence" value="ECO:0007669"/>
    <property type="project" value="UniProtKB-SubCell"/>
</dbReference>
<dbReference type="GO" id="GO:0015937">
    <property type="term" value="P:coenzyme A biosynthetic process"/>
    <property type="evidence" value="ECO:0007669"/>
    <property type="project" value="UniProtKB-UniRule"/>
</dbReference>
<keyword evidence="16" id="KW-0479">Metal-binding</keyword>
<dbReference type="PANTHER" id="PTHR34265">
    <property type="entry name" value="TYPE III PANTOTHENATE KINASE"/>
    <property type="match status" value="1"/>
</dbReference>
<evidence type="ECO:0000313" key="19">
    <source>
        <dbReference type="Proteomes" id="UP000521676"/>
    </source>
</evidence>
<reference evidence="18" key="2">
    <citation type="journal article" date="2024" name="Nature">
        <title>Anoxygenic phototroph of the Chloroflexota uses a type I reaction centre.</title>
        <authorList>
            <person name="Tsuji J.M."/>
            <person name="Shaw N.A."/>
            <person name="Nagashima S."/>
            <person name="Venkiteswaran J.J."/>
            <person name="Schiff S.L."/>
            <person name="Watanabe T."/>
            <person name="Fukui M."/>
            <person name="Hanada S."/>
            <person name="Tank M."/>
            <person name="Neufeld J.D."/>
        </authorList>
    </citation>
    <scope>NUCLEOTIDE SEQUENCE</scope>
    <source>
        <strain evidence="18">L227-S17</strain>
    </source>
</reference>
<keyword evidence="20" id="KW-1185">Reference proteome</keyword>
<dbReference type="GO" id="GO:0005524">
    <property type="term" value="F:ATP binding"/>
    <property type="evidence" value="ECO:0007669"/>
    <property type="project" value="UniProtKB-UniRule"/>
</dbReference>
<dbReference type="AlphaFoldDB" id="A0A8T7M635"/>
<comment type="similarity">
    <text evidence="14 16">Belongs to the type III pantothenate kinase family.</text>
</comment>
<evidence type="ECO:0000256" key="14">
    <source>
        <dbReference type="ARBA" id="ARBA00038036"/>
    </source>
</evidence>
<dbReference type="PANTHER" id="PTHR34265:SF1">
    <property type="entry name" value="TYPE III PANTOTHENATE KINASE"/>
    <property type="match status" value="1"/>
</dbReference>
<feature type="binding site" evidence="16">
    <location>
        <position position="132"/>
    </location>
    <ligand>
        <name>ATP</name>
        <dbReference type="ChEBI" id="CHEBI:30616"/>
    </ligand>
</feature>
<comment type="function">
    <text evidence="16">Catalyzes the phosphorylation of pantothenate (Pan), the first step in CoA biosynthesis.</text>
</comment>
<evidence type="ECO:0000256" key="2">
    <source>
        <dbReference type="ARBA" id="ARBA00001958"/>
    </source>
</evidence>
<dbReference type="InterPro" id="IPR004619">
    <property type="entry name" value="Type_III_PanK"/>
</dbReference>
<evidence type="ECO:0000256" key="5">
    <source>
        <dbReference type="ARBA" id="ARBA00011738"/>
    </source>
</evidence>
<keyword evidence="8 16" id="KW-0808">Transferase</keyword>
<evidence type="ECO:0000313" key="17">
    <source>
        <dbReference type="EMBL" id="NWJ47587.1"/>
    </source>
</evidence>
<dbReference type="NCBIfam" id="TIGR00671">
    <property type="entry name" value="baf"/>
    <property type="match status" value="1"/>
</dbReference>
<feature type="active site" description="Proton acceptor" evidence="16">
    <location>
        <position position="109"/>
    </location>
</feature>
<evidence type="ECO:0000256" key="13">
    <source>
        <dbReference type="ARBA" id="ARBA00022993"/>
    </source>
</evidence>
<dbReference type="Gene3D" id="3.30.420.40">
    <property type="match status" value="2"/>
</dbReference>
<evidence type="ECO:0000313" key="20">
    <source>
        <dbReference type="Proteomes" id="UP001431572"/>
    </source>
</evidence>
<dbReference type="GO" id="GO:0004594">
    <property type="term" value="F:pantothenate kinase activity"/>
    <property type="evidence" value="ECO:0007669"/>
    <property type="project" value="UniProtKB-UniRule"/>
</dbReference>
<comment type="catalytic activity">
    <reaction evidence="1 16">
        <text>(R)-pantothenate + ATP = (R)-4'-phosphopantothenate + ADP + H(+)</text>
        <dbReference type="Rhea" id="RHEA:16373"/>
        <dbReference type="ChEBI" id="CHEBI:10986"/>
        <dbReference type="ChEBI" id="CHEBI:15378"/>
        <dbReference type="ChEBI" id="CHEBI:29032"/>
        <dbReference type="ChEBI" id="CHEBI:30616"/>
        <dbReference type="ChEBI" id="CHEBI:456216"/>
        <dbReference type="EC" id="2.7.1.33"/>
    </reaction>
</comment>
<reference evidence="17 19" key="1">
    <citation type="submission" date="2020-06" db="EMBL/GenBank/DDBJ databases">
        <title>Anoxygenic phototrophic Chloroflexota member uses a Type I reaction center.</title>
        <authorList>
            <person name="Tsuji J.M."/>
            <person name="Shaw N.A."/>
            <person name="Nagashima S."/>
            <person name="Venkiteswaran J."/>
            <person name="Schiff S.L."/>
            <person name="Hanada S."/>
            <person name="Tank M."/>
            <person name="Neufeld J.D."/>
        </authorList>
    </citation>
    <scope>NUCLEOTIDE SEQUENCE [LARGE SCALE GENOMIC DNA]</scope>
    <source>
        <strain evidence="17">L227-S17</strain>
    </source>
</reference>
<gene>
    <name evidence="16" type="primary">coaX</name>
    <name evidence="17" type="ORF">HXX08_17160</name>
    <name evidence="18" type="ORF">OZ401_003116</name>
</gene>
<evidence type="ECO:0000256" key="6">
    <source>
        <dbReference type="ARBA" id="ARBA00012102"/>
    </source>
</evidence>
<evidence type="ECO:0000256" key="4">
    <source>
        <dbReference type="ARBA" id="ARBA00005225"/>
    </source>
</evidence>